<keyword evidence="1" id="KW-0479">Metal-binding</keyword>
<feature type="domain" description="CCHC-type" evidence="2">
    <location>
        <begin position="200"/>
        <end position="216"/>
    </location>
</feature>
<dbReference type="PROSITE" id="PS50158">
    <property type="entry name" value="ZF_CCHC"/>
    <property type="match status" value="1"/>
</dbReference>
<dbReference type="EMBL" id="AF074021">
    <property type="protein sequence ID" value="AAD29770.1"/>
    <property type="molecule type" value="Genomic_DNA"/>
</dbReference>
<name>Q9XEB1_ARATH</name>
<sequence length="590" mass="67585">MVSHIVTPIFNKENYGFWRIKMKTIFQTKKLWEIVDEGVPKPPAEGDHSPEAVQQKTRCEAASLKDLTALQILQTAVSDSIFPRIAPASSALGKPWEYENLKMKESDNINTFMTKLIEMGNQLRVHGEEKSDYQIVQKILISLPKRFDIIVAMMKQTKDLTSLSAGKWCDVCERKNHNESDCWMKKNKGVLSQQVGNNERRCFVCNKPGHLAKNCRLRRTERVDLSLEETNDDEDHMLFSAVEEETSSNVNDETWLVDSGCTNHMTKEVKYFITLDQSVKGYRVLFEDNRCLINDPQGRRILDMKMMQKSFPLRWIKANTSALLASEILRQGKEKAQRFIAIPKPLKLDAEHYGYWKVLIKRSIQSIDMDAWFAVEDGWMPPTTKDAKRDIVSKSRTEWIADEKTAANHNSQALSVIFGSLLRNKFTQVQGCLSAKEVWEILQVSFECTNNVKRTRLDMLASEFENLTMEAEESVDDFNGKLSSITQEAVVLGKTYKDKKMVKKFLRSLPDKFQSHKSAIDVSLNSDQLKFDQVVGMMQAYDTDKEEILNSYATYFGAIEDDDHTVEEDAQMGTIKSLILIQSDSEKEGK</sequence>
<dbReference type="InterPro" id="IPR036875">
    <property type="entry name" value="Znf_CCHC_sf"/>
</dbReference>
<dbReference type="SMART" id="SM00343">
    <property type="entry name" value="ZnF_C2HC"/>
    <property type="match status" value="2"/>
</dbReference>
<evidence type="ECO:0000256" key="1">
    <source>
        <dbReference type="PROSITE-ProRule" id="PRU00047"/>
    </source>
</evidence>
<evidence type="ECO:0000313" key="3">
    <source>
        <dbReference type="EMBL" id="AAD29770.1"/>
    </source>
</evidence>
<keyword evidence="1" id="KW-0862">Zinc</keyword>
<dbReference type="Pfam" id="PF22936">
    <property type="entry name" value="Pol_BBD"/>
    <property type="match status" value="1"/>
</dbReference>
<dbReference type="GO" id="GO:0008270">
    <property type="term" value="F:zinc ion binding"/>
    <property type="evidence" value="ECO:0007669"/>
    <property type="project" value="UniProtKB-KW"/>
</dbReference>
<dbReference type="GO" id="GO:0003676">
    <property type="term" value="F:nucleic acid binding"/>
    <property type="evidence" value="ECO:0007669"/>
    <property type="project" value="InterPro"/>
</dbReference>
<protein>
    <submittedName>
        <fullName evidence="3">Putative transposon protein</fullName>
    </submittedName>
</protein>
<dbReference type="ExpressionAtlas" id="Q9XEB1">
    <property type="expression patterns" value="baseline and differential"/>
</dbReference>
<dbReference type="SUPFAM" id="SSF57756">
    <property type="entry name" value="Retrovirus zinc finger-like domains"/>
    <property type="match status" value="1"/>
</dbReference>
<dbReference type="Pfam" id="PF14223">
    <property type="entry name" value="Retrotran_gag_2"/>
    <property type="match status" value="2"/>
</dbReference>
<reference key="2">
    <citation type="journal article" date="1999" name="Nature">
        <title>Sequence and analysis of chromosome 4 of the plant Arabidopsis thaliana.</title>
        <authorList>
            <consortium name="EU"/>
            <consortium name="CSHL and WU Arabidopsis Sequencing Project"/>
            <person name="Mayer K."/>
            <person name="Schuller C."/>
            <person name="Wambutt R."/>
            <person name="Murphy G."/>
            <person name="Volckaert G."/>
            <person name="Pohl T."/>
            <person name="Dusterhoft A."/>
            <person name="Stiekema W."/>
            <person name="Entian K.D."/>
            <person name="Terryn N."/>
            <person name="Harris B."/>
            <person name="Ansorge W."/>
            <person name="Brandt P."/>
            <person name="Grivell L."/>
            <person name="Rieger M."/>
            <person name="Weichselgartner M."/>
            <person name="de Simone V."/>
            <person name="Obermaier B."/>
            <person name="Mache R."/>
            <person name="Muller M."/>
            <person name="Kreis M."/>
            <person name="Delseny M."/>
            <person name="Puigdomenech P."/>
            <person name="Watson M."/>
            <person name="Schmidtheini T."/>
            <person name="Reichert B."/>
            <person name="Portatelle D."/>
            <person name="Perez-Alonso M."/>
            <person name="Boutry M."/>
            <person name="Bancroft I."/>
            <person name="Vos P."/>
            <person name="Hoheisel J."/>
            <person name="Zimmermann W."/>
            <person name="Wedler H."/>
            <person name="Ridley P."/>
            <person name="Langham S.A."/>
            <person name="McCullagh B."/>
            <person name="Bilham L."/>
            <person name="Robben J."/>
            <person name="Van der Schueren J."/>
            <person name="Grymonprez B."/>
            <person name="Chuang Y.J."/>
            <person name="Vandenbussche F."/>
            <person name="Braeken M."/>
            <person name="Weltjens I."/>
            <person name="Voet M."/>
            <person name="Bastiaens I."/>
            <person name="Aert R."/>
            <person name="Defoor E."/>
            <person name="Weitzenegger T."/>
            <person name="Bothe G."/>
            <person name="Ramsperger U."/>
            <person name="Hilbert H."/>
            <person name="Braun M."/>
            <person name="Holzer E."/>
            <person name="Brandt A."/>
            <person name="Peters S."/>
            <person name="van Staveren M."/>
            <person name="Dirske W."/>
            <person name="Mooijman P."/>
            <person name="Klein Lankhorst R."/>
            <person name="Rose M."/>
            <person name="Hauf J."/>
            <person name="Kotter P."/>
            <person name="Berneiser S."/>
            <person name="Hempel S."/>
            <person name="Feldpausch M."/>
            <person name="Lamberth S."/>
            <person name="Van den Daele H."/>
            <person name="De Keyser A."/>
            <person name="Buysshaert C."/>
            <person name="Gielen J."/>
            <person name="Villarroel R."/>
            <person name="De Clercq R."/>
            <person name="Van Montagu M."/>
            <person name="Rogers J."/>
            <person name="Cronin A."/>
            <person name="Quail M."/>
            <person name="Bray-Allen S."/>
            <person name="Clark L."/>
            <person name="Doggett J."/>
            <person name="Hall S."/>
            <person name="Kay M."/>
            <person name="Lennard N."/>
            <person name="McLay K."/>
            <person name="Mayes R."/>
            <person name="Pettett A."/>
            <person name="Rajandream M.A."/>
            <person name="Lyne M."/>
            <person name="Benes V."/>
            <person name="Rechmann S."/>
            <person name="Borkova D."/>
            <person name="Blocker H."/>
            <person name="Scharfe M."/>
            <person name="Grimm M."/>
            <person name="Lohnert T.H."/>
            <person name="Dose S."/>
            <person name="de Haan M."/>
            <person name="Maarse A."/>
            <person name="Schafer M."/>
            <person name="Muller-Auer S."/>
            <person name="Gabel C."/>
            <person name="Fuchs M."/>
            <person name="Fartmann B."/>
            <person name="Granderath K."/>
            <person name="Dauner D."/>
            <person name="Herzl A."/>
            <person name="Neumann S."/>
            <person name="Argiriou A."/>
            <person name="Vitale D."/>
            <person name="Liguori R."/>
            <person name="Piravandi E."/>
            <person name="Massenet O."/>
            <person name="Quigley F."/>
            <person name="Clabauld G."/>
            <person name="Mundlein A."/>
            <person name="Felber R."/>
            <person name="Schnabl S."/>
            <person name="Hiller R."/>
            <person name="Schmidt W."/>
            <person name="Lecharny A."/>
            <person name="Aubourg S."/>
            <person name="Chefdor F."/>
            <person name="Cooke R."/>
            <person name="Berger C."/>
            <person name="Montfort A."/>
            <person name="Casacuberta E."/>
            <person name="Gibbons T."/>
            <person name="Weber N."/>
            <person name="Vandenbol M."/>
            <person name="Bargues M."/>
            <person name="Terol J."/>
            <person name="Torres A."/>
            <person name="Perez-Perez A."/>
            <person name="Purnelle B."/>
            <person name="Bent E."/>
            <person name="Johnson S."/>
            <person name="Tacon D."/>
            <person name="Jesse T."/>
            <person name="Heijnen L."/>
            <person name="Schwarz S."/>
            <person name="Scholler P."/>
            <person name="Heber S."/>
            <person name="Francs P."/>
            <person name="Bielke C."/>
            <person name="Frishman D."/>
            <person name="Haase D."/>
            <person name="Lemcke K."/>
            <person name="Mewes H.W."/>
            <person name="Stocker S."/>
            <person name="Zaccaria P."/>
            <person name="Bevan M."/>
            <person name="Wilson R.K."/>
            <person name="de la Bastide M."/>
            <person name="Habermann K."/>
            <person name="Parnell L."/>
            <person name="Dedhia N."/>
            <person name="Gnoj L."/>
            <person name="Schutz K."/>
            <person name="Huang E."/>
            <person name="Spiegel L."/>
            <person name="Sehkon M."/>
            <person name="Murray J."/>
            <person name="Sheet P."/>
            <person name="Cordes M."/>
            <person name="Abu-Threideh J."/>
            <person name="Stoneking T."/>
            <person name="Kalicki J."/>
            <person name="Graves T."/>
            <person name="Harmon G."/>
            <person name="Edwards J."/>
            <person name="Latreille P."/>
            <person name="Courtney L."/>
            <person name="Cloud J."/>
            <person name="Abbott A."/>
            <person name="Scott K."/>
            <person name="Johnson D."/>
            <person name="Minx P."/>
            <person name="Bentley D."/>
            <person name="Fulton B."/>
            <person name="Miller N."/>
            <person name="Greco T."/>
            <person name="Kemp K."/>
            <person name="Kramer J."/>
            <person name="Fulton L."/>
            <person name="Mardis E."/>
            <person name="Dante M."/>
            <person name="Pepin K."/>
            <person name="Hillier L."/>
            <person name="Nelson J."/>
            <person name="Spieth J."/>
            <person name="Ryan E."/>
            <person name="Andrews S."/>
            <person name="Geisel C."/>
            <person name="Layman D."/>
            <person name="Du H."/>
            <person name="Ali J."/>
            <person name="Berghoff A."/>
            <person name="Jones K."/>
            <person name="Drone K."/>
            <person name="Cotton M."/>
            <person name="Joshu C."/>
            <person name="Antonoiu B."/>
            <person name="Zidanic M."/>
            <person name="Strong C."/>
            <person name="Sun H."/>
            <person name="Lamar B."/>
            <person name="Yordan C."/>
            <person name="Ma P."/>
            <person name="Zhong J."/>
            <person name="Preston R."/>
            <person name="Vil D."/>
            <person name="Shekher M."/>
            <person name="Matero A."/>
            <person name="Shah R."/>
            <person name="Swaby I.K."/>
            <person name="O'Shaughnessy A."/>
            <person name="Rodriguez M."/>
            <person name="Hoffmann J."/>
            <person name="Till S."/>
            <person name="Granat S."/>
            <person name="Shohdy N."/>
            <person name="Hasegawa A."/>
            <person name="Hameed A."/>
            <person name="Lodhi M."/>
            <person name="Johnson A."/>
            <person name="Chen E."/>
            <person name="Marra M."/>
            <person name="Martienssen R."/>
            <person name="McCombie W.R."/>
        </authorList>
    </citation>
    <scope>NUCLEOTIDE SEQUENCE [LARGE SCALE GENOMIC DNA]</scope>
    <source>
        <strain>cv. Columbia</strain>
    </source>
</reference>
<dbReference type="PIR" id="E85057">
    <property type="entry name" value="E85057"/>
</dbReference>
<dbReference type="PANTHER" id="PTHR35317:SF35">
    <property type="entry name" value="DUF4219 DOMAIN-CONTAINING PROTEIN"/>
    <property type="match status" value="1"/>
</dbReference>
<gene>
    <name evidence="3" type="primary">F4H6.8</name>
    <name evidence="4" type="ordered locus">At4g04560</name>
</gene>
<evidence type="ECO:0000313" key="4">
    <source>
        <dbReference type="EMBL" id="CAB80821.1"/>
    </source>
</evidence>
<proteinExistence type="predicted"/>
<dbReference type="AlphaFoldDB" id="Q9XEB1"/>
<organism evidence="3">
    <name type="scientific">Arabidopsis thaliana</name>
    <name type="common">Mouse-ear cress</name>
    <dbReference type="NCBI Taxonomy" id="3702"/>
    <lineage>
        <taxon>Eukaryota</taxon>
        <taxon>Viridiplantae</taxon>
        <taxon>Streptophyta</taxon>
        <taxon>Embryophyta</taxon>
        <taxon>Tracheophyta</taxon>
        <taxon>Spermatophyta</taxon>
        <taxon>Magnoliopsida</taxon>
        <taxon>eudicotyledons</taxon>
        <taxon>Gunneridae</taxon>
        <taxon>Pentapetalae</taxon>
        <taxon>rosids</taxon>
        <taxon>malvids</taxon>
        <taxon>Brassicales</taxon>
        <taxon>Brassicaceae</taxon>
        <taxon>Camelineae</taxon>
        <taxon>Arabidopsis</taxon>
    </lineage>
</organism>
<reference evidence="3" key="3">
    <citation type="submission" date="1999-05" db="EMBL/GenBank/DDBJ databases">
        <authorList>
            <person name="Parnell L.D."/>
        </authorList>
    </citation>
    <scope>NUCLEOTIDE SEQUENCE</scope>
</reference>
<dbReference type="PANTHER" id="PTHR35317">
    <property type="entry name" value="OS04G0629600 PROTEIN"/>
    <property type="match status" value="1"/>
</dbReference>
<evidence type="ECO:0000259" key="2">
    <source>
        <dbReference type="PROSITE" id="PS50158"/>
    </source>
</evidence>
<dbReference type="EMBL" id="AL161501">
    <property type="protein sequence ID" value="CAB80821.1"/>
    <property type="molecule type" value="Genomic_DNA"/>
</dbReference>
<dbReference type="InterPro" id="IPR054722">
    <property type="entry name" value="PolX-like_BBD"/>
</dbReference>
<dbReference type="InterPro" id="IPR001878">
    <property type="entry name" value="Znf_CCHC"/>
</dbReference>
<reference evidence="4" key="4">
    <citation type="submission" date="2000-03" db="EMBL/GenBank/DDBJ databases">
        <authorList>
            <person name="EU Arabidopsis sequencing project"/>
        </authorList>
    </citation>
    <scope>NUCLEOTIDE SEQUENCE</scope>
</reference>
<accession>Q9XEB1</accession>
<keyword evidence="1" id="KW-0863">Zinc-finger</keyword>
<dbReference type="Gene3D" id="4.10.60.10">
    <property type="entry name" value="Zinc finger, CCHC-type"/>
    <property type="match status" value="1"/>
</dbReference>
<reference evidence="3" key="1">
    <citation type="submission" date="1998-06" db="EMBL/GenBank/DDBJ databases">
        <title>Genomic sequence of Arabidopsis thaliana BAC F4H6, chromosome IV.</title>
        <authorList>
            <person name="Parnell L."/>
            <person name="Chen E.Y."/>
            <person name="Ma P."/>
            <person name="Chen C.N."/>
            <person name="Zhong J."/>
        </authorList>
    </citation>
    <scope>NUCLEOTIDE SEQUENCE</scope>
</reference>